<name>A0A2M8KV12_9BACT</name>
<evidence type="ECO:0000256" key="2">
    <source>
        <dbReference type="SAM" id="Phobius"/>
    </source>
</evidence>
<dbReference type="EMBL" id="PFEE01000040">
    <property type="protein sequence ID" value="PJE63703.1"/>
    <property type="molecule type" value="Genomic_DNA"/>
</dbReference>
<sequence length="260" mass="29877">MSAQKTSSRLKICAAVCKKPYLAASLLPTLPVPRAKPYMEQGNPLFGAIYNTYTKRVVDILCASILLVFFAPIMIAVAMAIKFDSKGPVFADTPSRVGNGGRRFKMYKFRSMVENAHRMLREDPQFKQLYEEYKRSSYKLQHDPRITRVGKFIRKHSLDEIPQLMNVLRGEMSIVGPRAYYPDEIQEQLRKYPQAKQFVREALLVRPGITGYWQVFGRSEVHFGQRIKMDALYVQNVSLWYDIRIMLLTPKAMITGKGAV</sequence>
<evidence type="ECO:0000313" key="4">
    <source>
        <dbReference type="EMBL" id="PJE63703.1"/>
    </source>
</evidence>
<comment type="similarity">
    <text evidence="1">Belongs to the bacterial sugar transferase family.</text>
</comment>
<evidence type="ECO:0000259" key="3">
    <source>
        <dbReference type="Pfam" id="PF02397"/>
    </source>
</evidence>
<dbReference type="PANTHER" id="PTHR30576:SF0">
    <property type="entry name" value="UNDECAPRENYL-PHOSPHATE N-ACETYLGALACTOSAMINYL 1-PHOSPHATE TRANSFERASE-RELATED"/>
    <property type="match status" value="1"/>
</dbReference>
<dbReference type="GO" id="GO:0016780">
    <property type="term" value="F:phosphotransferase activity, for other substituted phosphate groups"/>
    <property type="evidence" value="ECO:0007669"/>
    <property type="project" value="TreeGrafter"/>
</dbReference>
<evidence type="ECO:0000256" key="1">
    <source>
        <dbReference type="ARBA" id="ARBA00006464"/>
    </source>
</evidence>
<gene>
    <name evidence="4" type="ORF">COU89_01850</name>
</gene>
<keyword evidence="2" id="KW-0472">Membrane</keyword>
<dbReference type="PANTHER" id="PTHR30576">
    <property type="entry name" value="COLANIC BIOSYNTHESIS UDP-GLUCOSE LIPID CARRIER TRANSFERASE"/>
    <property type="match status" value="1"/>
</dbReference>
<accession>A0A2M8KV12</accession>
<proteinExistence type="inferred from homology"/>
<organism evidence="4 5">
    <name type="scientific">Candidatus Roizmanbacteria bacterium CG10_big_fil_rev_8_21_14_0_10_45_7</name>
    <dbReference type="NCBI Taxonomy" id="1974854"/>
    <lineage>
        <taxon>Bacteria</taxon>
        <taxon>Candidatus Roizmaniibacteriota</taxon>
    </lineage>
</organism>
<dbReference type="AlphaFoldDB" id="A0A2M8KV12"/>
<feature type="transmembrane region" description="Helical" evidence="2">
    <location>
        <begin position="60"/>
        <end position="81"/>
    </location>
</feature>
<keyword evidence="2" id="KW-0812">Transmembrane</keyword>
<evidence type="ECO:0000313" key="5">
    <source>
        <dbReference type="Proteomes" id="UP000231569"/>
    </source>
</evidence>
<comment type="caution">
    <text evidence="4">The sequence shown here is derived from an EMBL/GenBank/DDBJ whole genome shotgun (WGS) entry which is preliminary data.</text>
</comment>
<dbReference type="Proteomes" id="UP000231569">
    <property type="component" value="Unassembled WGS sequence"/>
</dbReference>
<dbReference type="InterPro" id="IPR003362">
    <property type="entry name" value="Bact_transf"/>
</dbReference>
<feature type="domain" description="Bacterial sugar transferase" evidence="3">
    <location>
        <begin position="55"/>
        <end position="254"/>
    </location>
</feature>
<keyword evidence="2" id="KW-1133">Transmembrane helix</keyword>
<reference evidence="5" key="1">
    <citation type="submission" date="2017-09" db="EMBL/GenBank/DDBJ databases">
        <title>Depth-based differentiation of microbial function through sediment-hosted aquifers and enrichment of novel symbionts in the deep terrestrial subsurface.</title>
        <authorList>
            <person name="Probst A.J."/>
            <person name="Ladd B."/>
            <person name="Jarett J.K."/>
            <person name="Geller-Mcgrath D.E."/>
            <person name="Sieber C.M.K."/>
            <person name="Emerson J.B."/>
            <person name="Anantharaman K."/>
            <person name="Thomas B.C."/>
            <person name="Malmstrom R."/>
            <person name="Stieglmeier M."/>
            <person name="Klingl A."/>
            <person name="Woyke T."/>
            <person name="Ryan C.M."/>
            <person name="Banfield J.F."/>
        </authorList>
    </citation>
    <scope>NUCLEOTIDE SEQUENCE [LARGE SCALE GENOMIC DNA]</scope>
</reference>
<dbReference type="Pfam" id="PF02397">
    <property type="entry name" value="Bac_transf"/>
    <property type="match status" value="1"/>
</dbReference>
<protein>
    <recommendedName>
        <fullName evidence="3">Bacterial sugar transferase domain-containing protein</fullName>
    </recommendedName>
</protein>